<comment type="caution">
    <text evidence="2">The sequence shown here is derived from an EMBL/GenBank/DDBJ whole genome shotgun (WGS) entry which is preliminary data.</text>
</comment>
<dbReference type="EMBL" id="CAJVPJ010001753">
    <property type="protein sequence ID" value="CAG8602622.1"/>
    <property type="molecule type" value="Genomic_DNA"/>
</dbReference>
<reference evidence="2" key="1">
    <citation type="submission" date="2021-06" db="EMBL/GenBank/DDBJ databases">
        <authorList>
            <person name="Kallberg Y."/>
            <person name="Tangrot J."/>
            <person name="Rosling A."/>
        </authorList>
    </citation>
    <scope>NUCLEOTIDE SEQUENCE</scope>
    <source>
        <strain evidence="2">IA702</strain>
    </source>
</reference>
<dbReference type="OrthoDB" id="2330002at2759"/>
<feature type="region of interest" description="Disordered" evidence="1">
    <location>
        <begin position="139"/>
        <end position="186"/>
    </location>
</feature>
<feature type="compositionally biased region" description="Basic and acidic residues" evidence="1">
    <location>
        <begin position="154"/>
        <end position="165"/>
    </location>
</feature>
<evidence type="ECO:0000313" key="3">
    <source>
        <dbReference type="Proteomes" id="UP000789572"/>
    </source>
</evidence>
<accession>A0A9N9CJY5</accession>
<evidence type="ECO:0000256" key="1">
    <source>
        <dbReference type="SAM" id="MobiDB-lite"/>
    </source>
</evidence>
<evidence type="ECO:0000313" key="2">
    <source>
        <dbReference type="EMBL" id="CAG8602622.1"/>
    </source>
</evidence>
<sequence>MSATLRSNTHLHFLAPNEFNVHDYFKNIYAQNWRLKNYLNYRLETETEIPTWTNVINAWKDSLEIMTKSNHKKVPTSITFFCKQLIDFKTFEGGSILERCMEWYNNFYERYCDLQLAERVQRLEKNIYSSQKISELLRKQTNKKKRSQSDNEVDASKQKEAASEQKKRRTNEILTTNSMEESTEVSTEESKEELIALFDEAHEGELVESIDESILGEEISLPVSDDTSRQEFHCISDKFKKYQNKIPKTHRIITLGYWGVFDLTQESLYECKEFSQSEINDISQDFANHVHWSPKPTPKNLQKYFDSNCDPVNLEDNEDKEKLHANIQFM</sequence>
<dbReference type="AlphaFoldDB" id="A0A9N9CJY5"/>
<keyword evidence="3" id="KW-1185">Reference proteome</keyword>
<organism evidence="2 3">
    <name type="scientific">Paraglomus occultum</name>
    <dbReference type="NCBI Taxonomy" id="144539"/>
    <lineage>
        <taxon>Eukaryota</taxon>
        <taxon>Fungi</taxon>
        <taxon>Fungi incertae sedis</taxon>
        <taxon>Mucoromycota</taxon>
        <taxon>Glomeromycotina</taxon>
        <taxon>Glomeromycetes</taxon>
        <taxon>Paraglomerales</taxon>
        <taxon>Paraglomeraceae</taxon>
        <taxon>Paraglomus</taxon>
    </lineage>
</organism>
<name>A0A9N9CJY5_9GLOM</name>
<protein>
    <submittedName>
        <fullName evidence="2">283_t:CDS:1</fullName>
    </submittedName>
</protein>
<gene>
    <name evidence="2" type="ORF">POCULU_LOCUS7545</name>
</gene>
<dbReference type="Proteomes" id="UP000789572">
    <property type="component" value="Unassembled WGS sequence"/>
</dbReference>
<proteinExistence type="predicted"/>